<proteinExistence type="predicted"/>
<dbReference type="EMBL" id="AP031573">
    <property type="protein sequence ID" value="BFM41683.1"/>
    <property type="molecule type" value="Genomic_DNA"/>
</dbReference>
<sequence>MKTVAFDDEYAEKLELAISLEFGCERSEIVRLRDSLVKKVAVFIISKTKNYSTRVIGAYYQISWLYVPAVVKEIEWMLKVVPGFEIKIKNVYEKILDY</sequence>
<gene>
    <name evidence="1" type="ORF">CFS9_03240</name>
</gene>
<reference evidence="1" key="1">
    <citation type="submission" date="2024-05" db="EMBL/GenBank/DDBJ databases">
        <title>Whole-Genome Sequence of CFS9, a Potential Fish Probiotic Isolated from the Body Surface of Silurus asotus.</title>
        <authorList>
            <person name="Kojima M."/>
            <person name="Tobioka K."/>
            <person name="Yokota K."/>
            <person name="Nakatani H."/>
            <person name="Hori K."/>
            <person name="Tamaru Y."/>
            <person name="Okazaki F."/>
        </authorList>
    </citation>
    <scope>NUCLEOTIDE SEQUENCE</scope>
    <source>
        <strain evidence="1">CFS9</strain>
    </source>
</reference>
<protein>
    <submittedName>
        <fullName evidence="1">Uncharacterized protein</fullName>
    </submittedName>
</protein>
<organism evidence="1">
    <name type="scientific">Flavobacterium sp. CFS9</name>
    <dbReference type="NCBI Taxonomy" id="3143118"/>
    <lineage>
        <taxon>Bacteria</taxon>
        <taxon>Pseudomonadati</taxon>
        <taxon>Bacteroidota</taxon>
        <taxon>Flavobacteriia</taxon>
        <taxon>Flavobacteriales</taxon>
        <taxon>Flavobacteriaceae</taxon>
        <taxon>Flavobacterium</taxon>
    </lineage>
</organism>
<dbReference type="RefSeq" id="WP_369616937.1">
    <property type="nucleotide sequence ID" value="NZ_AP031573.1"/>
</dbReference>
<evidence type="ECO:0000313" key="1">
    <source>
        <dbReference type="EMBL" id="BFM41683.1"/>
    </source>
</evidence>
<dbReference type="AlphaFoldDB" id="A0AAT9GW57"/>
<name>A0AAT9GW57_9FLAO</name>
<accession>A0AAT9GW57</accession>